<organism evidence="15 16">
    <name type="scientific">Sphaerosporella brunnea</name>
    <dbReference type="NCBI Taxonomy" id="1250544"/>
    <lineage>
        <taxon>Eukaryota</taxon>
        <taxon>Fungi</taxon>
        <taxon>Dikarya</taxon>
        <taxon>Ascomycota</taxon>
        <taxon>Pezizomycotina</taxon>
        <taxon>Pezizomycetes</taxon>
        <taxon>Pezizales</taxon>
        <taxon>Pyronemataceae</taxon>
        <taxon>Sphaerosporella</taxon>
    </lineage>
</organism>
<dbReference type="AlphaFoldDB" id="A0A5J5F038"/>
<dbReference type="PROSITE" id="PS00903">
    <property type="entry name" value="CYT_DCMP_DEAMINASES_1"/>
    <property type="match status" value="1"/>
</dbReference>
<dbReference type="GO" id="GO:0005829">
    <property type="term" value="C:cytosol"/>
    <property type="evidence" value="ECO:0007669"/>
    <property type="project" value="TreeGrafter"/>
</dbReference>
<proteinExistence type="inferred from homology"/>
<evidence type="ECO:0000256" key="1">
    <source>
        <dbReference type="ARBA" id="ARBA00001947"/>
    </source>
</evidence>
<feature type="binding site" evidence="12">
    <location>
        <position position="96"/>
    </location>
    <ligand>
        <name>Zn(2+)</name>
        <dbReference type="ChEBI" id="CHEBI:29105"/>
        <note>catalytic</note>
    </ligand>
</feature>
<dbReference type="FunCoup" id="A0A5J5F038">
    <property type="interactions" value="158"/>
</dbReference>
<dbReference type="OrthoDB" id="414540at2759"/>
<dbReference type="Gene3D" id="3.40.140.10">
    <property type="entry name" value="Cytidine Deaminase, domain 2"/>
    <property type="match status" value="1"/>
</dbReference>
<name>A0A5J5F038_9PEZI</name>
<keyword evidence="7 12" id="KW-0862">Zinc</keyword>
<keyword evidence="6 13" id="KW-0378">Hydrolase</keyword>
<gene>
    <name evidence="15" type="ORF">FN846DRAFT_889502</name>
</gene>
<dbReference type="InterPro" id="IPR002125">
    <property type="entry name" value="CMP_dCMP_dom"/>
</dbReference>
<evidence type="ECO:0000256" key="2">
    <source>
        <dbReference type="ARBA" id="ARBA00003949"/>
    </source>
</evidence>
<dbReference type="EMBL" id="VXIS01000069">
    <property type="protein sequence ID" value="KAA8908335.1"/>
    <property type="molecule type" value="Genomic_DNA"/>
</dbReference>
<dbReference type="GO" id="GO:0055086">
    <property type="term" value="P:nucleobase-containing small molecule metabolic process"/>
    <property type="evidence" value="ECO:0007669"/>
    <property type="project" value="UniProtKB-ARBA"/>
</dbReference>
<evidence type="ECO:0000313" key="16">
    <source>
        <dbReference type="Proteomes" id="UP000326924"/>
    </source>
</evidence>
<dbReference type="InterPro" id="IPR016192">
    <property type="entry name" value="APOBEC/CMP_deaminase_Zn-bd"/>
</dbReference>
<comment type="catalytic activity">
    <reaction evidence="13">
        <text>2'-deoxycytidine + H2O + H(+) = 2'-deoxyuridine + NH4(+)</text>
        <dbReference type="Rhea" id="RHEA:13433"/>
        <dbReference type="ChEBI" id="CHEBI:15377"/>
        <dbReference type="ChEBI" id="CHEBI:15378"/>
        <dbReference type="ChEBI" id="CHEBI:15698"/>
        <dbReference type="ChEBI" id="CHEBI:16450"/>
        <dbReference type="ChEBI" id="CHEBI:28938"/>
        <dbReference type="EC" id="3.5.4.5"/>
    </reaction>
</comment>
<dbReference type="PANTHER" id="PTHR11644:SF2">
    <property type="entry name" value="CYTIDINE DEAMINASE"/>
    <property type="match status" value="1"/>
</dbReference>
<feature type="binding site" evidence="12">
    <location>
        <position position="63"/>
    </location>
    <ligand>
        <name>Zn(2+)</name>
        <dbReference type="ChEBI" id="CHEBI:29105"/>
        <note>catalytic</note>
    </ligand>
</feature>
<comment type="function">
    <text evidence="2 13">This enzyme scavenges exogenous and endogenous cytidine and 2'-deoxycytidine for UMP synthesis.</text>
</comment>
<dbReference type="SUPFAM" id="SSF53927">
    <property type="entry name" value="Cytidine deaminase-like"/>
    <property type="match status" value="1"/>
</dbReference>
<dbReference type="EC" id="3.5.4.5" evidence="4 13"/>
<dbReference type="Proteomes" id="UP000326924">
    <property type="component" value="Unassembled WGS sequence"/>
</dbReference>
<evidence type="ECO:0000256" key="12">
    <source>
        <dbReference type="PIRSR" id="PIRSR606262-3"/>
    </source>
</evidence>
<feature type="active site" description="Proton donor" evidence="10">
    <location>
        <position position="65"/>
    </location>
</feature>
<evidence type="ECO:0000256" key="6">
    <source>
        <dbReference type="ARBA" id="ARBA00022801"/>
    </source>
</evidence>
<feature type="binding site" evidence="12">
    <location>
        <position position="99"/>
    </location>
    <ligand>
        <name>Zn(2+)</name>
        <dbReference type="ChEBI" id="CHEBI:29105"/>
        <note>catalytic</note>
    </ligand>
</feature>
<feature type="binding site" evidence="11">
    <location>
        <begin position="52"/>
        <end position="58"/>
    </location>
    <ligand>
        <name>substrate</name>
    </ligand>
</feature>
<comment type="cofactor">
    <cofactor evidence="1 12 13">
        <name>Zn(2+)</name>
        <dbReference type="ChEBI" id="CHEBI:29105"/>
    </cofactor>
</comment>
<accession>A0A5J5F038</accession>
<evidence type="ECO:0000256" key="8">
    <source>
        <dbReference type="ARBA" id="ARBA00032005"/>
    </source>
</evidence>
<dbReference type="PANTHER" id="PTHR11644">
    <property type="entry name" value="CYTIDINE DEAMINASE"/>
    <property type="match status" value="1"/>
</dbReference>
<evidence type="ECO:0000256" key="13">
    <source>
        <dbReference type="RuleBase" id="RU364006"/>
    </source>
</evidence>
<comment type="similarity">
    <text evidence="3 13">Belongs to the cytidine and deoxycytidylate deaminase family.</text>
</comment>
<protein>
    <recommendedName>
        <fullName evidence="4 13">Cytidine deaminase</fullName>
        <ecNumber evidence="4 13">3.5.4.5</ecNumber>
    </recommendedName>
    <alternativeName>
        <fullName evidence="8 13">Cytidine aminohydrolase</fullName>
    </alternativeName>
</protein>
<dbReference type="GO" id="GO:0042802">
    <property type="term" value="F:identical protein binding"/>
    <property type="evidence" value="ECO:0007669"/>
    <property type="project" value="UniProtKB-ARBA"/>
</dbReference>
<evidence type="ECO:0000256" key="10">
    <source>
        <dbReference type="PIRSR" id="PIRSR606262-1"/>
    </source>
</evidence>
<evidence type="ECO:0000313" key="15">
    <source>
        <dbReference type="EMBL" id="KAA8908335.1"/>
    </source>
</evidence>
<comment type="catalytic activity">
    <reaction evidence="9 13">
        <text>cytidine + H2O + H(+) = uridine + NH4(+)</text>
        <dbReference type="Rhea" id="RHEA:16069"/>
        <dbReference type="ChEBI" id="CHEBI:15377"/>
        <dbReference type="ChEBI" id="CHEBI:15378"/>
        <dbReference type="ChEBI" id="CHEBI:16704"/>
        <dbReference type="ChEBI" id="CHEBI:17562"/>
        <dbReference type="ChEBI" id="CHEBI:28938"/>
        <dbReference type="EC" id="3.5.4.5"/>
    </reaction>
</comment>
<evidence type="ECO:0000256" key="5">
    <source>
        <dbReference type="ARBA" id="ARBA00022723"/>
    </source>
</evidence>
<dbReference type="GO" id="GO:0072527">
    <property type="term" value="P:pyrimidine-containing compound metabolic process"/>
    <property type="evidence" value="ECO:0007669"/>
    <property type="project" value="UniProtKB-ARBA"/>
</dbReference>
<evidence type="ECO:0000256" key="3">
    <source>
        <dbReference type="ARBA" id="ARBA00006576"/>
    </source>
</evidence>
<dbReference type="FunFam" id="3.40.140.10:FF:000008">
    <property type="entry name" value="Cytidine deaminase"/>
    <property type="match status" value="1"/>
</dbReference>
<sequence length="152" mass="16393">MADLTHGLSTAELTELTNRSIAAKETAYCPYSKFRVGCAILCNDGTWITGGNVENASYPVGICAERTALVKAISEGKRGFRALGVATDVKPPSSPCGMCRQFIREFADLNMPIFMYDIDGGYEVMTLGQLLPMSFGPDSLPPPSEMAKLSKE</sequence>
<evidence type="ECO:0000256" key="9">
    <source>
        <dbReference type="ARBA" id="ARBA00049558"/>
    </source>
</evidence>
<dbReference type="NCBIfam" id="NF004064">
    <property type="entry name" value="PRK05578.1"/>
    <property type="match status" value="1"/>
</dbReference>
<dbReference type="InParanoid" id="A0A5J5F038"/>
<reference evidence="15 16" key="1">
    <citation type="submission" date="2019-09" db="EMBL/GenBank/DDBJ databases">
        <title>Draft genome of the ectomycorrhizal ascomycete Sphaerosporella brunnea.</title>
        <authorList>
            <consortium name="DOE Joint Genome Institute"/>
            <person name="Benucci G.M."/>
            <person name="Marozzi G."/>
            <person name="Antonielli L."/>
            <person name="Sanchez S."/>
            <person name="Marco P."/>
            <person name="Wang X."/>
            <person name="Falini L.B."/>
            <person name="Barry K."/>
            <person name="Haridas S."/>
            <person name="Lipzen A."/>
            <person name="Labutti K."/>
            <person name="Grigoriev I.V."/>
            <person name="Murat C."/>
            <person name="Martin F."/>
            <person name="Albertini E."/>
            <person name="Donnini D."/>
            <person name="Bonito G."/>
        </authorList>
    </citation>
    <scope>NUCLEOTIDE SEQUENCE [LARGE SCALE GENOMIC DNA]</scope>
    <source>
        <strain evidence="15 16">Sb_GMNB300</strain>
    </source>
</reference>
<dbReference type="PROSITE" id="PS51747">
    <property type="entry name" value="CYT_DCMP_DEAMINASES_2"/>
    <property type="match status" value="1"/>
</dbReference>
<keyword evidence="5 12" id="KW-0479">Metal-binding</keyword>
<dbReference type="Pfam" id="PF00383">
    <property type="entry name" value="dCMP_cyt_deam_1"/>
    <property type="match status" value="1"/>
</dbReference>
<dbReference type="NCBIfam" id="TIGR01354">
    <property type="entry name" value="cyt_deam_tetra"/>
    <property type="match status" value="1"/>
</dbReference>
<feature type="domain" description="CMP/dCMP-type deaminase" evidence="14">
    <location>
        <begin position="11"/>
        <end position="138"/>
    </location>
</feature>
<dbReference type="CDD" id="cd01283">
    <property type="entry name" value="cytidine_deaminase"/>
    <property type="match status" value="1"/>
</dbReference>
<evidence type="ECO:0000256" key="4">
    <source>
        <dbReference type="ARBA" id="ARBA00012783"/>
    </source>
</evidence>
<dbReference type="InterPro" id="IPR006262">
    <property type="entry name" value="Cyt_deam_tetra"/>
</dbReference>
<evidence type="ECO:0000256" key="7">
    <source>
        <dbReference type="ARBA" id="ARBA00022833"/>
    </source>
</evidence>
<evidence type="ECO:0000256" key="11">
    <source>
        <dbReference type="PIRSR" id="PIRSR606262-2"/>
    </source>
</evidence>
<dbReference type="GO" id="GO:0008270">
    <property type="term" value="F:zinc ion binding"/>
    <property type="evidence" value="ECO:0007669"/>
    <property type="project" value="UniProtKB-UniRule"/>
</dbReference>
<keyword evidence="16" id="KW-1185">Reference proteome</keyword>
<dbReference type="InterPro" id="IPR016193">
    <property type="entry name" value="Cytidine_deaminase-like"/>
</dbReference>
<dbReference type="GO" id="GO:0004126">
    <property type="term" value="F:cytidine deaminase activity"/>
    <property type="evidence" value="ECO:0007669"/>
    <property type="project" value="UniProtKB-UniRule"/>
</dbReference>
<evidence type="ECO:0000259" key="14">
    <source>
        <dbReference type="PROSITE" id="PS51747"/>
    </source>
</evidence>
<dbReference type="InterPro" id="IPR050202">
    <property type="entry name" value="Cyt/Deoxycyt_deaminase"/>
</dbReference>
<comment type="caution">
    <text evidence="15">The sequence shown here is derived from an EMBL/GenBank/DDBJ whole genome shotgun (WGS) entry which is preliminary data.</text>
</comment>